<dbReference type="Pfam" id="PF01042">
    <property type="entry name" value="Ribonuc_L-PSP"/>
    <property type="match status" value="1"/>
</dbReference>
<dbReference type="InterPro" id="IPR006175">
    <property type="entry name" value="YjgF/YER057c/UK114"/>
</dbReference>
<dbReference type="EMBL" id="REFZ01000021">
    <property type="protein sequence ID" value="RQG96927.1"/>
    <property type="molecule type" value="Genomic_DNA"/>
</dbReference>
<dbReference type="Gene3D" id="3.30.1330.40">
    <property type="entry name" value="RutC-like"/>
    <property type="match status" value="1"/>
</dbReference>
<dbReference type="OrthoDB" id="371655at2157"/>
<comment type="caution">
    <text evidence="2">The sequence shown here is derived from an EMBL/GenBank/DDBJ whole genome shotgun (WGS) entry which is preliminary data.</text>
</comment>
<dbReference type="PROSITE" id="PS01094">
    <property type="entry name" value="UPF0076"/>
    <property type="match status" value="1"/>
</dbReference>
<gene>
    <name evidence="2" type="ORF">EA472_19660</name>
</gene>
<dbReference type="SUPFAM" id="SSF55298">
    <property type="entry name" value="YjgF-like"/>
    <property type="match status" value="1"/>
</dbReference>
<keyword evidence="3" id="KW-1185">Reference proteome</keyword>
<accession>A0A3N6M4J4</accession>
<evidence type="ECO:0000313" key="2">
    <source>
        <dbReference type="EMBL" id="RQG96927.1"/>
    </source>
</evidence>
<comment type="similarity">
    <text evidence="1">Belongs to the RutC family.</text>
</comment>
<dbReference type="InterPro" id="IPR006056">
    <property type="entry name" value="RidA"/>
</dbReference>
<evidence type="ECO:0000256" key="1">
    <source>
        <dbReference type="ARBA" id="ARBA00010552"/>
    </source>
</evidence>
<name>A0A3N6M4J4_NATCH</name>
<protein>
    <submittedName>
        <fullName evidence="2">RidA family protein</fullName>
    </submittedName>
</protein>
<evidence type="ECO:0000313" key="3">
    <source>
        <dbReference type="Proteomes" id="UP000281431"/>
    </source>
</evidence>
<proteinExistence type="inferred from homology"/>
<dbReference type="InterPro" id="IPR019897">
    <property type="entry name" value="RidA_CS"/>
</dbReference>
<dbReference type="GO" id="GO:0019239">
    <property type="term" value="F:deaminase activity"/>
    <property type="evidence" value="ECO:0007669"/>
    <property type="project" value="TreeGrafter"/>
</dbReference>
<organism evidence="2 3">
    <name type="scientific">Natrarchaeobius chitinivorans</name>
    <dbReference type="NCBI Taxonomy" id="1679083"/>
    <lineage>
        <taxon>Archaea</taxon>
        <taxon>Methanobacteriati</taxon>
        <taxon>Methanobacteriota</taxon>
        <taxon>Stenosarchaea group</taxon>
        <taxon>Halobacteria</taxon>
        <taxon>Halobacteriales</taxon>
        <taxon>Natrialbaceae</taxon>
        <taxon>Natrarchaeobius</taxon>
    </lineage>
</organism>
<dbReference type="FunFam" id="3.30.1330.40:FF:000001">
    <property type="entry name" value="L-PSP family endoribonuclease"/>
    <property type="match status" value="1"/>
</dbReference>
<dbReference type="InterPro" id="IPR035959">
    <property type="entry name" value="RutC-like_sf"/>
</dbReference>
<dbReference type="PANTHER" id="PTHR11803:SF58">
    <property type="entry name" value="PROTEIN HMF1-RELATED"/>
    <property type="match status" value="1"/>
</dbReference>
<dbReference type="CDD" id="cd00448">
    <property type="entry name" value="YjgF_YER057c_UK114_family"/>
    <property type="match status" value="1"/>
</dbReference>
<dbReference type="Proteomes" id="UP000281431">
    <property type="component" value="Unassembled WGS sequence"/>
</dbReference>
<dbReference type="PANTHER" id="PTHR11803">
    <property type="entry name" value="2-IMINOBUTANOATE/2-IMINOPROPANOATE DEAMINASE RIDA"/>
    <property type="match status" value="1"/>
</dbReference>
<sequence>MKPIEPAGHSPPVPISPGVTHDDLLFVSGQVPQEPDSGRILGDDVETQTEAVLENLESVLNEADASLDDVVKTQVFLADIADFDGMNEAYETIVPEPYPARSAVEVGGLVGDILVEIEAIAVVDRD</sequence>
<dbReference type="NCBIfam" id="TIGR00004">
    <property type="entry name" value="Rid family detoxifying hydrolase"/>
    <property type="match status" value="1"/>
</dbReference>
<dbReference type="GO" id="GO:0005829">
    <property type="term" value="C:cytosol"/>
    <property type="evidence" value="ECO:0007669"/>
    <property type="project" value="TreeGrafter"/>
</dbReference>
<dbReference type="AlphaFoldDB" id="A0A3N6M4J4"/>
<reference evidence="2 3" key="1">
    <citation type="submission" date="2018-10" db="EMBL/GenBank/DDBJ databases">
        <title>Natrarchaeobius chitinivorans gen. nov., sp. nov., and Natrarchaeobius haloalkaliphilus sp. nov., alkaliphilic, chitin-utilizing haloarchaea from hypersaline alkaline lakes.</title>
        <authorList>
            <person name="Sorokin D.Y."/>
            <person name="Elcheninov A.G."/>
            <person name="Kostrikina N.A."/>
            <person name="Bale N.J."/>
            <person name="Sinninghe Damste J.S."/>
            <person name="Khijniak T.V."/>
            <person name="Kublanov I.V."/>
            <person name="Toshchakov S.V."/>
        </authorList>
    </citation>
    <scope>NUCLEOTIDE SEQUENCE [LARGE SCALE GENOMIC DNA]</scope>
    <source>
        <strain evidence="2 3">AArcht7</strain>
    </source>
</reference>